<organism evidence="3 4">
    <name type="scientific">Caballeronia sordidicola</name>
    <name type="common">Burkholderia sordidicola</name>
    <dbReference type="NCBI Taxonomy" id="196367"/>
    <lineage>
        <taxon>Bacteria</taxon>
        <taxon>Pseudomonadati</taxon>
        <taxon>Pseudomonadota</taxon>
        <taxon>Betaproteobacteria</taxon>
        <taxon>Burkholderiales</taxon>
        <taxon>Burkholderiaceae</taxon>
        <taxon>Caballeronia</taxon>
    </lineage>
</organism>
<name>A0A242M5X6_CABSO</name>
<dbReference type="AlphaFoldDB" id="A0A242M5X6"/>
<proteinExistence type="predicted"/>
<comment type="caution">
    <text evidence="3">The sequence shown here is derived from an EMBL/GenBank/DDBJ whole genome shotgun (WGS) entry which is preliminary data.</text>
</comment>
<reference evidence="3 4" key="1">
    <citation type="submission" date="2017-03" db="EMBL/GenBank/DDBJ databases">
        <title>Genome analysis of strain PAMC 26577.</title>
        <authorList>
            <person name="Oh H.-M."/>
            <person name="Yang J.-A."/>
        </authorList>
    </citation>
    <scope>NUCLEOTIDE SEQUENCE [LARGE SCALE GENOMIC DNA]</scope>
    <source>
        <strain evidence="3 4">PAMC 26577</strain>
    </source>
</reference>
<feature type="domain" description="ABC-type transport auxiliary lipoprotein component" evidence="2">
    <location>
        <begin position="32"/>
        <end position="186"/>
    </location>
</feature>
<evidence type="ECO:0000313" key="3">
    <source>
        <dbReference type="EMBL" id="OTP66596.1"/>
    </source>
</evidence>
<sequence length="198" mass="21205">MMKSSHLLAASLLLALTACSSVPVHYHTLLSPQSDGGGMHANAPFLLNVLPVGIPAQLDQSYLVVRQGQSGVEILDNERWTSAFGDEVRSALSAQLTSQLATRDIAGLAASVSEPVITLKVQIRRFDAWPNRAVQLEATWSLGRLDGTGTATRIGQASLSEAAPGDYTALVNAQQDVLRQLAGKIASDAKDWSTFFYR</sequence>
<dbReference type="InterPro" id="IPR005586">
    <property type="entry name" value="ABC_trans_aux"/>
</dbReference>
<gene>
    <name evidence="3" type="ORF">PAMC26577_37540</name>
</gene>
<accession>A0A242M5X6</accession>
<evidence type="ECO:0000313" key="4">
    <source>
        <dbReference type="Proteomes" id="UP000195221"/>
    </source>
</evidence>
<dbReference type="Pfam" id="PF03886">
    <property type="entry name" value="ABC_trans_aux"/>
    <property type="match status" value="1"/>
</dbReference>
<dbReference type="PROSITE" id="PS51257">
    <property type="entry name" value="PROKAR_LIPOPROTEIN"/>
    <property type="match status" value="1"/>
</dbReference>
<keyword evidence="1" id="KW-0732">Signal</keyword>
<evidence type="ECO:0000256" key="1">
    <source>
        <dbReference type="SAM" id="SignalP"/>
    </source>
</evidence>
<feature type="chain" id="PRO_5013190319" description="ABC-type transport auxiliary lipoprotein component domain-containing protein" evidence="1">
    <location>
        <begin position="21"/>
        <end position="198"/>
    </location>
</feature>
<feature type="signal peptide" evidence="1">
    <location>
        <begin position="1"/>
        <end position="20"/>
    </location>
</feature>
<dbReference type="Proteomes" id="UP000195221">
    <property type="component" value="Unassembled WGS sequence"/>
</dbReference>
<protein>
    <recommendedName>
        <fullName evidence="2">ABC-type transport auxiliary lipoprotein component domain-containing protein</fullName>
    </recommendedName>
</protein>
<evidence type="ECO:0000259" key="2">
    <source>
        <dbReference type="Pfam" id="PF03886"/>
    </source>
</evidence>
<dbReference type="SUPFAM" id="SSF159594">
    <property type="entry name" value="XCC0632-like"/>
    <property type="match status" value="1"/>
</dbReference>
<dbReference type="Gene3D" id="3.40.50.10610">
    <property type="entry name" value="ABC-type transport auxiliary lipoprotein component"/>
    <property type="match status" value="1"/>
</dbReference>
<dbReference type="RefSeq" id="WP_179197509.1">
    <property type="nucleotide sequence ID" value="NZ_NBTZ01000159.1"/>
</dbReference>
<dbReference type="EMBL" id="NBTZ01000159">
    <property type="protein sequence ID" value="OTP66596.1"/>
    <property type="molecule type" value="Genomic_DNA"/>
</dbReference>